<dbReference type="EMBL" id="VRLR01000002">
    <property type="protein sequence ID" value="TXK82113.1"/>
    <property type="molecule type" value="Genomic_DNA"/>
</dbReference>
<dbReference type="Pfam" id="PF02108">
    <property type="entry name" value="FliH"/>
    <property type="match status" value="1"/>
</dbReference>
<protein>
    <recommendedName>
        <fullName evidence="2">Flagellar assembly protein FliH/Type III secretion system HrpE domain-containing protein</fullName>
    </recommendedName>
</protein>
<dbReference type="AlphaFoldDB" id="A0A5C8M0V4"/>
<sequence length="213" mass="24341">MSAVLQQDQQFRFPVLQRKDGSATAQQLSEQFYQQGFQAGVAATEQEAYQRGVAEGQQQLEQFWQKELEKQQNELKQKQQRALDFLTEQFNQQLQHKEQQLGQELLLLVQQLASTVLQTELVLQPSLLQLAIDQLLPQLGATDPLVSIQLSQADASLFNGIRHIQQIPLQFDAALPSGRVQFNGRQQLHQLDFQQRLEQAMVPVRRQLLGEDA</sequence>
<feature type="coiled-coil region" evidence="1">
    <location>
        <begin position="54"/>
        <end position="89"/>
    </location>
</feature>
<proteinExistence type="predicted"/>
<accession>A0A5C8M0V4</accession>
<evidence type="ECO:0000313" key="4">
    <source>
        <dbReference type="Proteomes" id="UP000321814"/>
    </source>
</evidence>
<name>A0A5C8M0V4_9GAMM</name>
<evidence type="ECO:0000259" key="2">
    <source>
        <dbReference type="Pfam" id="PF02108"/>
    </source>
</evidence>
<dbReference type="OrthoDB" id="5769216at2"/>
<organism evidence="3 4">
    <name type="scientific">Rheinheimera tangshanensis</name>
    <dbReference type="NCBI Taxonomy" id="400153"/>
    <lineage>
        <taxon>Bacteria</taxon>
        <taxon>Pseudomonadati</taxon>
        <taxon>Pseudomonadota</taxon>
        <taxon>Gammaproteobacteria</taxon>
        <taxon>Chromatiales</taxon>
        <taxon>Chromatiaceae</taxon>
        <taxon>Rheinheimera</taxon>
    </lineage>
</organism>
<reference evidence="3 4" key="1">
    <citation type="submission" date="2019-08" db="EMBL/GenBank/DDBJ databases">
        <title>Draft genome analysis of Rheinheimera tangshanensis isolated from the roots of fresh rice plants (Oryza sativa).</title>
        <authorList>
            <person name="Yu Q."/>
            <person name="Qi Y."/>
            <person name="Zhang H."/>
            <person name="Pu J."/>
        </authorList>
    </citation>
    <scope>NUCLEOTIDE SEQUENCE [LARGE SCALE GENOMIC DNA]</scope>
    <source>
        <strain evidence="3 4">JA3-B52</strain>
    </source>
</reference>
<feature type="domain" description="Flagellar assembly protein FliH/Type III secretion system HrpE" evidence="2">
    <location>
        <begin position="78"/>
        <end position="178"/>
    </location>
</feature>
<keyword evidence="1" id="KW-0175">Coiled coil</keyword>
<dbReference type="RefSeq" id="WP_053422863.1">
    <property type="nucleotide sequence ID" value="NZ_BAAAGC010000017.1"/>
</dbReference>
<dbReference type="Proteomes" id="UP000321814">
    <property type="component" value="Unassembled WGS sequence"/>
</dbReference>
<dbReference type="InterPro" id="IPR018035">
    <property type="entry name" value="Flagellar_FliH/T3SS_HrpE"/>
</dbReference>
<evidence type="ECO:0000313" key="3">
    <source>
        <dbReference type="EMBL" id="TXK82113.1"/>
    </source>
</evidence>
<gene>
    <name evidence="3" type="ORF">FU839_04285</name>
</gene>
<keyword evidence="4" id="KW-1185">Reference proteome</keyword>
<evidence type="ECO:0000256" key="1">
    <source>
        <dbReference type="SAM" id="Coils"/>
    </source>
</evidence>
<comment type="caution">
    <text evidence="3">The sequence shown here is derived from an EMBL/GenBank/DDBJ whole genome shotgun (WGS) entry which is preliminary data.</text>
</comment>